<dbReference type="PROSITE" id="PS50102">
    <property type="entry name" value="RRM"/>
    <property type="match status" value="1"/>
</dbReference>
<feature type="non-terminal residue" evidence="4">
    <location>
        <position position="1"/>
    </location>
</feature>
<feature type="region of interest" description="Disordered" evidence="2">
    <location>
        <begin position="272"/>
        <end position="305"/>
    </location>
</feature>
<dbReference type="SUPFAM" id="SSF54928">
    <property type="entry name" value="RNA-binding domain, RBD"/>
    <property type="match status" value="1"/>
</dbReference>
<name>A0A5E4A8H6_MARMO</name>
<dbReference type="Proteomes" id="UP000335636">
    <property type="component" value="Unassembled WGS sequence"/>
</dbReference>
<accession>A0A5E4A8H6</accession>
<dbReference type="InterPro" id="IPR000504">
    <property type="entry name" value="RRM_dom"/>
</dbReference>
<dbReference type="AlphaFoldDB" id="A0A5E4A8H6"/>
<reference evidence="4" key="1">
    <citation type="submission" date="2019-04" db="EMBL/GenBank/DDBJ databases">
        <authorList>
            <person name="Alioto T."/>
            <person name="Alioto T."/>
        </authorList>
    </citation>
    <scope>NUCLEOTIDE SEQUENCE [LARGE SCALE GENOMIC DNA]</scope>
</reference>
<dbReference type="Pfam" id="PF00076">
    <property type="entry name" value="RRM_1"/>
    <property type="match status" value="1"/>
</dbReference>
<protein>
    <recommendedName>
        <fullName evidence="3">RRM domain-containing protein</fullName>
    </recommendedName>
</protein>
<evidence type="ECO:0000313" key="5">
    <source>
        <dbReference type="Proteomes" id="UP000335636"/>
    </source>
</evidence>
<feature type="compositionally biased region" description="Polar residues" evidence="2">
    <location>
        <begin position="145"/>
        <end position="156"/>
    </location>
</feature>
<dbReference type="Gene3D" id="3.30.70.330">
    <property type="match status" value="1"/>
</dbReference>
<feature type="compositionally biased region" description="Low complexity" evidence="2">
    <location>
        <begin position="295"/>
        <end position="305"/>
    </location>
</feature>
<proteinExistence type="predicted"/>
<evidence type="ECO:0000313" key="4">
    <source>
        <dbReference type="EMBL" id="VTJ53022.1"/>
    </source>
</evidence>
<comment type="caution">
    <text evidence="4">The sequence shown here is derived from an EMBL/GenBank/DDBJ whole genome shotgun (WGS) entry which is preliminary data.</text>
</comment>
<organism evidence="4 5">
    <name type="scientific">Marmota monax</name>
    <name type="common">Woodchuck</name>
    <dbReference type="NCBI Taxonomy" id="9995"/>
    <lineage>
        <taxon>Eukaryota</taxon>
        <taxon>Metazoa</taxon>
        <taxon>Chordata</taxon>
        <taxon>Craniata</taxon>
        <taxon>Vertebrata</taxon>
        <taxon>Euteleostomi</taxon>
        <taxon>Mammalia</taxon>
        <taxon>Eutheria</taxon>
        <taxon>Euarchontoglires</taxon>
        <taxon>Glires</taxon>
        <taxon>Rodentia</taxon>
        <taxon>Sciuromorpha</taxon>
        <taxon>Sciuridae</taxon>
        <taxon>Xerinae</taxon>
        <taxon>Marmotini</taxon>
        <taxon>Marmota</taxon>
    </lineage>
</organism>
<dbReference type="InterPro" id="IPR012677">
    <property type="entry name" value="Nucleotide-bd_a/b_plait_sf"/>
</dbReference>
<evidence type="ECO:0000256" key="2">
    <source>
        <dbReference type="SAM" id="MobiDB-lite"/>
    </source>
</evidence>
<sequence length="305" mass="32993">SIWSLQEESRKALAKVSHGSGSVQDDSFDCQDSMKEEGFRQLFTAFGALTDCSLKFTKDGKFRNFGFTGFKSEEEAQAALNHFNKSFIDTSQTTDDKEKKAPRELEQLKEDTKFQEFLSVHQKRTQVATWANGALDTQPPKGKSKPTSDYLNFDSDSGQECEEEAAEEELGGTGCPSLRHQAWGCPHMARELSSGGMRSPADRSAMTSPGHVLVSRQCSPIACCMLGSGDVVLSHIQESCPMALSAVIVVRGEQETDEHPGTHHDVTAAMERKQESLGGSCQGRPCGVGEPLSSQAQHAGAAGGQ</sequence>
<evidence type="ECO:0000256" key="1">
    <source>
        <dbReference type="PROSITE-ProRule" id="PRU00176"/>
    </source>
</evidence>
<keyword evidence="5" id="KW-1185">Reference proteome</keyword>
<gene>
    <name evidence="4" type="ORF">MONAX_5E017643</name>
</gene>
<dbReference type="InterPro" id="IPR035979">
    <property type="entry name" value="RBD_domain_sf"/>
</dbReference>
<evidence type="ECO:0000259" key="3">
    <source>
        <dbReference type="PROSITE" id="PS50102"/>
    </source>
</evidence>
<dbReference type="GO" id="GO:0003723">
    <property type="term" value="F:RNA binding"/>
    <property type="evidence" value="ECO:0007669"/>
    <property type="project" value="UniProtKB-UniRule"/>
</dbReference>
<keyword evidence="1" id="KW-0694">RNA-binding</keyword>
<feature type="domain" description="RRM" evidence="3">
    <location>
        <begin position="21"/>
        <end position="100"/>
    </location>
</feature>
<feature type="region of interest" description="Disordered" evidence="2">
    <location>
        <begin position="132"/>
        <end position="163"/>
    </location>
</feature>
<dbReference type="EMBL" id="CABDUW010000024">
    <property type="protein sequence ID" value="VTJ53022.1"/>
    <property type="molecule type" value="Genomic_DNA"/>
</dbReference>